<reference evidence="1" key="2">
    <citation type="journal article" date="2015" name="Fish Shellfish Immunol.">
        <title>Early steps in the European eel (Anguilla anguilla)-Vibrio vulnificus interaction in the gills: Role of the RtxA13 toxin.</title>
        <authorList>
            <person name="Callol A."/>
            <person name="Pajuelo D."/>
            <person name="Ebbesson L."/>
            <person name="Teles M."/>
            <person name="MacKenzie S."/>
            <person name="Amaro C."/>
        </authorList>
    </citation>
    <scope>NUCLEOTIDE SEQUENCE</scope>
</reference>
<evidence type="ECO:0000313" key="1">
    <source>
        <dbReference type="EMBL" id="JAH25605.1"/>
    </source>
</evidence>
<dbReference type="AlphaFoldDB" id="A0A0E9RAT6"/>
<protein>
    <submittedName>
        <fullName evidence="1">Uncharacterized protein</fullName>
    </submittedName>
</protein>
<proteinExistence type="predicted"/>
<sequence length="17" mass="1882">MSPIAVSHCCFFTVVLQ</sequence>
<reference evidence="1" key="1">
    <citation type="submission" date="2014-11" db="EMBL/GenBank/DDBJ databases">
        <authorList>
            <person name="Amaro Gonzalez C."/>
        </authorList>
    </citation>
    <scope>NUCLEOTIDE SEQUENCE</scope>
</reference>
<organism evidence="1">
    <name type="scientific">Anguilla anguilla</name>
    <name type="common">European freshwater eel</name>
    <name type="synonym">Muraena anguilla</name>
    <dbReference type="NCBI Taxonomy" id="7936"/>
    <lineage>
        <taxon>Eukaryota</taxon>
        <taxon>Metazoa</taxon>
        <taxon>Chordata</taxon>
        <taxon>Craniata</taxon>
        <taxon>Vertebrata</taxon>
        <taxon>Euteleostomi</taxon>
        <taxon>Actinopterygii</taxon>
        <taxon>Neopterygii</taxon>
        <taxon>Teleostei</taxon>
        <taxon>Anguilliformes</taxon>
        <taxon>Anguillidae</taxon>
        <taxon>Anguilla</taxon>
    </lineage>
</organism>
<name>A0A0E9RAT6_ANGAN</name>
<dbReference type="EMBL" id="GBXM01082972">
    <property type="protein sequence ID" value="JAH25605.1"/>
    <property type="molecule type" value="Transcribed_RNA"/>
</dbReference>
<accession>A0A0E9RAT6</accession>